<gene>
    <name evidence="3" type="ORF">FA10DRAFT_301681</name>
</gene>
<dbReference type="RefSeq" id="XP_025377618.1">
    <property type="nucleotide sequence ID" value="XM_025525015.1"/>
</dbReference>
<feature type="region of interest" description="Disordered" evidence="2">
    <location>
        <begin position="1"/>
        <end position="47"/>
    </location>
</feature>
<feature type="compositionally biased region" description="Basic and acidic residues" evidence="2">
    <location>
        <begin position="395"/>
        <end position="418"/>
    </location>
</feature>
<evidence type="ECO:0000256" key="2">
    <source>
        <dbReference type="SAM" id="MobiDB-lite"/>
    </source>
</evidence>
<feature type="region of interest" description="Disordered" evidence="2">
    <location>
        <begin position="367"/>
        <end position="418"/>
    </location>
</feature>
<dbReference type="GO" id="GO:0032007">
    <property type="term" value="P:negative regulation of TOR signaling"/>
    <property type="evidence" value="ECO:0007669"/>
    <property type="project" value="TreeGrafter"/>
</dbReference>
<sequence>MPPPHFTSSSQAAPTATGGQSGTGAGLGASAGAGLGSGAGPGGSGANSSWTLAELPKTQRHLVREALLHIKTALVTDNDDDSALHAAPAAFQAIDKIVNDATLRQLRRKATEGGAKAKGAAGEQSTGSQAPPMSSSSSATASGQAGAPSTSASGTAATASASATASATTAATATAATTAEANLPKHVSHVLSSSLFDIFSDSMDQNSLSRNQLLVEFLHALHTILEPRCIVLEWWDVVLRPMLKNPKCHVSVAACARELVVWAMTQTPANAYVDESPPSAIWPPPQGASVSGDYSEVRTSRKPGDAPYPSSSTRSTSVHRSTSSQGADDPIPAAFVLPKRGPGAADPLRRFTQRIFDLYTSEATSAGRNLEDVEREGAEEDEEDEDEDEDEEKEERDHHQQQGKEQEKGGSSDDQQRDADLVGTTWKGNLEAILLTYGDEKAKPFFHHLSESYLDPAARLPILLLLTIFLRIHSVHTYYIISTPLVRMLVLSLQLDTSRTSTSLGLTALVMLLPHIPNWLANGGAGGLPALLSIFARVVDWRRLGPGWEERQEAQETGEDEGWVVNDRLARRLHIRKGIDWKRLDSSFDTAPTAPPDAGRFFTVLYGIFPCNVVRFLRAPIDYLRKAECPTPLEADWEDVIDEVSVQHKSAPILRRHLLHPALIELDAEKEISDKQRWSDHDAANIAAECTSLDLGHMAGNEPGGDVGLFAQPGSAVEDRTVLLDRFLSAWDPLDLAGGQKPSSIEQVLLQRGGGGASIGETLIGGIEDDLARQHANLSPRASILQHPSSNDGRTRRFSRQRSRSEIVSQQGRNALRAELLAEGETLRAGRAGTPAASSPQPLGRRRDPSVHFSPNLEAPQHHRRRSPRGSRATSMTSQDGSRPSTGSNMDGIFASYLPLRWRVEAAAASRAFPNAPSTPMTEDRVWSGSEGKMSRSTSQRSNVGGTPISSPAGHMPRAFPAPRSNLASAIMSPASSAESGADNSSPSRRPLPPAAMSAQGSFSLPPSPINRAHGHPAAAPASMTPSKLERNRSGSISSVLSLANGVSEKNLSTAATATTTTTPTPLRLHHEAPSSSSSSASSSSLVAPTALMRRASAEGGPTPLQQIQALQTSPPAAARMTSSSRAQLYKELKYLQSENLMLRKELNYEMALKDQHVQHMGRLHRDKFNDTALEAERQNLYQTVRSLRGQLSALQASTERQRSEAATIKTRHAAWEAELNGKLKQYREERKTWTSESRRLRSQQDEDAMRIRQLEAELEDTGREMVEMREKLGLQTREVGRVNEYKERARKLEECLRYWGEDVERYEEQRREVEVLWSRWGQMEEVLSAADGQVEALRDQVEQMEARNEALERDLRDIRHKQSLRDVEGSRDSHEGATKEKRHGDEGIEEGDGEAAEREKLKRKVEALEMQLLDLKAGEEERLAQRLYQERKKWVEAGPRHAAVVAPQSGDGGEALTEERQVLDHEIQPLDLGSPRLQE</sequence>
<dbReference type="Proteomes" id="UP000245768">
    <property type="component" value="Unassembled WGS sequence"/>
</dbReference>
<feature type="compositionally biased region" description="Basic and acidic residues" evidence="2">
    <location>
        <begin position="295"/>
        <end position="304"/>
    </location>
</feature>
<feature type="compositionally biased region" description="Basic and acidic residues" evidence="2">
    <location>
        <begin position="1458"/>
        <end position="1469"/>
    </location>
</feature>
<evidence type="ECO:0008006" key="5">
    <source>
        <dbReference type="Google" id="ProtNLM"/>
    </source>
</evidence>
<keyword evidence="1" id="KW-0175">Coiled coil</keyword>
<dbReference type="GO" id="GO:0051726">
    <property type="term" value="P:regulation of cell cycle"/>
    <property type="evidence" value="ECO:0007669"/>
    <property type="project" value="TreeGrafter"/>
</dbReference>
<feature type="coiled-coil region" evidence="1">
    <location>
        <begin position="1328"/>
        <end position="1362"/>
    </location>
</feature>
<dbReference type="GeneID" id="37046931"/>
<dbReference type="PANTHER" id="PTHR15154:SF2">
    <property type="entry name" value="HAMARTIN"/>
    <property type="match status" value="1"/>
</dbReference>
<feature type="compositionally biased region" description="Low complexity" evidence="2">
    <location>
        <begin position="1075"/>
        <end position="1085"/>
    </location>
</feature>
<feature type="coiled-coil region" evidence="1">
    <location>
        <begin position="1217"/>
        <end position="1272"/>
    </location>
</feature>
<feature type="region of interest" description="Disordered" evidence="2">
    <location>
        <begin position="1052"/>
        <end position="1087"/>
    </location>
</feature>
<name>A0A316YLI6_9BASI</name>
<feature type="region of interest" description="Disordered" evidence="2">
    <location>
        <begin position="780"/>
        <end position="811"/>
    </location>
</feature>
<feature type="compositionally biased region" description="Polar residues" evidence="2">
    <location>
        <begin position="1"/>
        <end position="10"/>
    </location>
</feature>
<dbReference type="EMBL" id="KZ819636">
    <property type="protein sequence ID" value="PWN90420.1"/>
    <property type="molecule type" value="Genomic_DNA"/>
</dbReference>
<feature type="compositionally biased region" description="Gly residues" evidence="2">
    <location>
        <begin position="19"/>
        <end position="45"/>
    </location>
</feature>
<feature type="region of interest" description="Disordered" evidence="2">
    <location>
        <begin position="1445"/>
        <end position="1480"/>
    </location>
</feature>
<evidence type="ECO:0000313" key="3">
    <source>
        <dbReference type="EMBL" id="PWN90420.1"/>
    </source>
</evidence>
<feature type="compositionally biased region" description="Polar residues" evidence="2">
    <location>
        <begin position="935"/>
        <end position="950"/>
    </location>
</feature>
<feature type="compositionally biased region" description="Polar residues" evidence="2">
    <location>
        <begin position="872"/>
        <end position="889"/>
    </location>
</feature>
<dbReference type="InParanoid" id="A0A316YLI6"/>
<dbReference type="STRING" id="215250.A0A316YLI6"/>
<dbReference type="GO" id="GO:0033596">
    <property type="term" value="C:TSC1-TSC2 complex"/>
    <property type="evidence" value="ECO:0007669"/>
    <property type="project" value="TreeGrafter"/>
</dbReference>
<reference evidence="3 4" key="1">
    <citation type="journal article" date="2018" name="Mol. Biol. Evol.">
        <title>Broad Genomic Sampling Reveals a Smut Pathogenic Ancestry of the Fungal Clade Ustilaginomycotina.</title>
        <authorList>
            <person name="Kijpornyongpan T."/>
            <person name="Mondo S.J."/>
            <person name="Barry K."/>
            <person name="Sandor L."/>
            <person name="Lee J."/>
            <person name="Lipzen A."/>
            <person name="Pangilinan J."/>
            <person name="LaButti K."/>
            <person name="Hainaut M."/>
            <person name="Henrissat B."/>
            <person name="Grigoriev I.V."/>
            <person name="Spatafora J.W."/>
            <person name="Aime M.C."/>
        </authorList>
    </citation>
    <scope>NUCLEOTIDE SEQUENCE [LARGE SCALE GENOMIC DNA]</scope>
    <source>
        <strain evidence="3 4">MCA 4198</strain>
    </source>
</reference>
<feature type="compositionally biased region" description="Low complexity" evidence="2">
    <location>
        <begin position="113"/>
        <end position="154"/>
    </location>
</feature>
<feature type="region of interest" description="Disordered" evidence="2">
    <location>
        <begin position="826"/>
        <end position="890"/>
    </location>
</feature>
<feature type="compositionally biased region" description="Polar residues" evidence="2">
    <location>
        <begin position="974"/>
        <end position="984"/>
    </location>
</feature>
<dbReference type="OrthoDB" id="28737at2759"/>
<dbReference type="PANTHER" id="PTHR15154">
    <property type="entry name" value="HAMARTIN"/>
    <property type="match status" value="1"/>
</dbReference>
<feature type="compositionally biased region" description="Low complexity" evidence="2">
    <location>
        <begin position="310"/>
        <end position="324"/>
    </location>
</feature>
<accession>A0A316YLI6</accession>
<protein>
    <recommendedName>
        <fullName evidence="5">Hamartin-domain-containing protein</fullName>
    </recommendedName>
</protein>
<feature type="region of interest" description="Disordered" evidence="2">
    <location>
        <begin position="914"/>
        <end position="1035"/>
    </location>
</feature>
<proteinExistence type="predicted"/>
<feature type="compositionally biased region" description="Low complexity" evidence="2">
    <location>
        <begin position="1054"/>
        <end position="1066"/>
    </location>
</feature>
<feature type="compositionally biased region" description="Acidic residues" evidence="2">
    <location>
        <begin position="377"/>
        <end position="394"/>
    </location>
</feature>
<dbReference type="InterPro" id="IPR007483">
    <property type="entry name" value="Hamartin"/>
</dbReference>
<feature type="region of interest" description="Disordered" evidence="2">
    <location>
        <begin position="1362"/>
        <end position="1401"/>
    </location>
</feature>
<evidence type="ECO:0000256" key="1">
    <source>
        <dbReference type="SAM" id="Coils"/>
    </source>
</evidence>
<organism evidence="3 4">
    <name type="scientific">Acaromyces ingoldii</name>
    <dbReference type="NCBI Taxonomy" id="215250"/>
    <lineage>
        <taxon>Eukaryota</taxon>
        <taxon>Fungi</taxon>
        <taxon>Dikarya</taxon>
        <taxon>Basidiomycota</taxon>
        <taxon>Ustilaginomycotina</taxon>
        <taxon>Exobasidiomycetes</taxon>
        <taxon>Exobasidiales</taxon>
        <taxon>Cryptobasidiaceae</taxon>
        <taxon>Acaromyces</taxon>
    </lineage>
</organism>
<feature type="region of interest" description="Disordered" evidence="2">
    <location>
        <begin position="276"/>
        <end position="346"/>
    </location>
</feature>
<feature type="compositionally biased region" description="Basic and acidic residues" evidence="2">
    <location>
        <begin position="1364"/>
        <end position="1387"/>
    </location>
</feature>
<feature type="region of interest" description="Disordered" evidence="2">
    <location>
        <begin position="109"/>
        <end position="154"/>
    </location>
</feature>
<feature type="compositionally biased region" description="Low complexity" evidence="2">
    <location>
        <begin position="985"/>
        <end position="999"/>
    </location>
</feature>
<keyword evidence="4" id="KW-1185">Reference proteome</keyword>
<evidence type="ECO:0000313" key="4">
    <source>
        <dbReference type="Proteomes" id="UP000245768"/>
    </source>
</evidence>